<organism evidence="1 2">
    <name type="scientific">Oryzicola mucosus</name>
    <dbReference type="NCBI Taxonomy" id="2767425"/>
    <lineage>
        <taxon>Bacteria</taxon>
        <taxon>Pseudomonadati</taxon>
        <taxon>Pseudomonadota</taxon>
        <taxon>Alphaproteobacteria</taxon>
        <taxon>Hyphomicrobiales</taxon>
        <taxon>Phyllobacteriaceae</taxon>
        <taxon>Oryzicola</taxon>
    </lineage>
</organism>
<accession>A0A8J6U088</accession>
<dbReference type="EMBL" id="JACVVX010000003">
    <property type="protein sequence ID" value="MBD0415271.1"/>
    <property type="molecule type" value="Genomic_DNA"/>
</dbReference>
<proteinExistence type="predicted"/>
<dbReference type="Gene3D" id="3.40.50.10320">
    <property type="entry name" value="LmbE-like"/>
    <property type="match status" value="1"/>
</dbReference>
<dbReference type="PANTHER" id="PTHR12993">
    <property type="entry name" value="N-ACETYLGLUCOSAMINYL-PHOSPHATIDYLINOSITOL DE-N-ACETYLASE-RELATED"/>
    <property type="match status" value="1"/>
</dbReference>
<dbReference type="InterPro" id="IPR003737">
    <property type="entry name" value="GlcNAc_PI_deacetylase-related"/>
</dbReference>
<dbReference type="RefSeq" id="WP_188164703.1">
    <property type="nucleotide sequence ID" value="NZ_JACVVX010000003.1"/>
</dbReference>
<dbReference type="InterPro" id="IPR024078">
    <property type="entry name" value="LmbE-like_dom_sf"/>
</dbReference>
<comment type="caution">
    <text evidence="1">The sequence shown here is derived from an EMBL/GenBank/DDBJ whole genome shotgun (WGS) entry which is preliminary data.</text>
</comment>
<sequence length="237" mass="25961">MKSALALDLLDGPLLVIAPHPDDETLGCGGVIAGAVRRGAVVHTIFITDGGASHLNSIQWSRQSLAAQREREAAEALARLGAGAQPRTFLRLEDANMPGRDSAAYRQAVDAVLAIVKHLAPRLVLMPWRRDPHRDHRDSWQLTMDAIAASGQRPEILEYAIWLDEFGRSDDRPGEGEMEQVAFDVTAVLDAKRDAIKAHRSQLGELVHDDPSGFVLAQPTIERLTGPAEVFWRQCGQ</sequence>
<evidence type="ECO:0000313" key="1">
    <source>
        <dbReference type="EMBL" id="MBD0415271.1"/>
    </source>
</evidence>
<keyword evidence="2" id="KW-1185">Reference proteome</keyword>
<dbReference type="GO" id="GO:0016811">
    <property type="term" value="F:hydrolase activity, acting on carbon-nitrogen (but not peptide) bonds, in linear amides"/>
    <property type="evidence" value="ECO:0007669"/>
    <property type="project" value="TreeGrafter"/>
</dbReference>
<name>A0A8J6U088_9HYPH</name>
<dbReference type="SUPFAM" id="SSF102588">
    <property type="entry name" value="LmbE-like"/>
    <property type="match status" value="1"/>
</dbReference>
<dbReference type="PANTHER" id="PTHR12993:SF29">
    <property type="entry name" value="BLR3841 PROTEIN"/>
    <property type="match status" value="1"/>
</dbReference>
<dbReference type="Proteomes" id="UP000643405">
    <property type="component" value="Unassembled WGS sequence"/>
</dbReference>
<dbReference type="Pfam" id="PF02585">
    <property type="entry name" value="PIG-L"/>
    <property type="match status" value="1"/>
</dbReference>
<dbReference type="AlphaFoldDB" id="A0A8J6U088"/>
<evidence type="ECO:0000313" key="2">
    <source>
        <dbReference type="Proteomes" id="UP000643405"/>
    </source>
</evidence>
<reference evidence="1" key="1">
    <citation type="submission" date="2020-09" db="EMBL/GenBank/DDBJ databases">
        <title>Genome seq and assembly of Tianweitania sp.</title>
        <authorList>
            <person name="Chhetri G."/>
        </authorList>
    </citation>
    <scope>NUCLEOTIDE SEQUENCE</scope>
    <source>
        <strain evidence="1">Rool2</strain>
    </source>
</reference>
<protein>
    <submittedName>
        <fullName evidence="1">PIG-L family deacetylase</fullName>
    </submittedName>
</protein>
<gene>
    <name evidence="1" type="ORF">ICI42_11450</name>
</gene>